<proteinExistence type="predicted"/>
<evidence type="ECO:0000313" key="3">
    <source>
        <dbReference type="Proteomes" id="UP000472273"/>
    </source>
</evidence>
<dbReference type="GO" id="GO:0006303">
    <property type="term" value="P:double-strand break repair via nonhomologous end joining"/>
    <property type="evidence" value="ECO:0007669"/>
    <property type="project" value="InterPro"/>
</dbReference>
<feature type="region of interest" description="Disordered" evidence="1">
    <location>
        <begin position="139"/>
        <end position="186"/>
    </location>
</feature>
<feature type="region of interest" description="Disordered" evidence="1">
    <location>
        <begin position="1"/>
        <end position="20"/>
    </location>
</feature>
<dbReference type="GeneTree" id="ENSGT01010000225451"/>
<evidence type="ECO:0008006" key="4">
    <source>
        <dbReference type="Google" id="ProtNLM"/>
    </source>
</evidence>
<dbReference type="GO" id="GO:0070419">
    <property type="term" value="C:nonhomologous end joining complex"/>
    <property type="evidence" value="ECO:0007669"/>
    <property type="project" value="TreeGrafter"/>
</dbReference>
<protein>
    <recommendedName>
        <fullName evidence="4">PAXX non-homologous end joining factor</fullName>
    </recommendedName>
</protein>
<dbReference type="Ensembl" id="ENSPTXT00000011732.1">
    <property type="protein sequence ID" value="ENSPTXP00000011364.1"/>
    <property type="gene ID" value="ENSPTXG00000008016.1"/>
</dbReference>
<dbReference type="GO" id="GO:0005634">
    <property type="term" value="C:nucleus"/>
    <property type="evidence" value="ECO:0007669"/>
    <property type="project" value="TreeGrafter"/>
</dbReference>
<sequence>RPPPPPPPPPRTARPGGEVAPFVCMQAEWPDLEEDPLPWPPLLESLQSPPSSASWHLPGTSRQTPVHASILCREILQGQTPILTFQDGRATLRVQNGDQSVTFDLDKASVPEAKRQLQDLTFGLVEQLQALEKRLEGAARGSWRGPGQGAMCPSGKQSLSTPPRGEASPSKRRLPGESLINPGFRR</sequence>
<dbReference type="GO" id="GO:0060090">
    <property type="term" value="F:molecular adaptor activity"/>
    <property type="evidence" value="ECO:0007669"/>
    <property type="project" value="TreeGrafter"/>
</dbReference>
<dbReference type="Pfam" id="PF15384">
    <property type="entry name" value="PAXX"/>
    <property type="match status" value="1"/>
</dbReference>
<reference evidence="2" key="1">
    <citation type="submission" date="2025-08" db="UniProtKB">
        <authorList>
            <consortium name="Ensembl"/>
        </authorList>
    </citation>
    <scope>IDENTIFICATION</scope>
</reference>
<dbReference type="Proteomes" id="UP000472273">
    <property type="component" value="Unplaced"/>
</dbReference>
<reference evidence="2" key="2">
    <citation type="submission" date="2025-09" db="UniProtKB">
        <authorList>
            <consortium name="Ensembl"/>
        </authorList>
    </citation>
    <scope>IDENTIFICATION</scope>
</reference>
<feature type="compositionally biased region" description="Pro residues" evidence="1">
    <location>
        <begin position="1"/>
        <end position="12"/>
    </location>
</feature>
<dbReference type="GO" id="GO:0035861">
    <property type="term" value="C:site of double-strand break"/>
    <property type="evidence" value="ECO:0007669"/>
    <property type="project" value="TreeGrafter"/>
</dbReference>
<keyword evidence="3" id="KW-1185">Reference proteome</keyword>
<dbReference type="OMA" id="VHASILC"/>
<evidence type="ECO:0000256" key="1">
    <source>
        <dbReference type="SAM" id="MobiDB-lite"/>
    </source>
</evidence>
<dbReference type="InterPro" id="IPR027873">
    <property type="entry name" value="PAXX"/>
</dbReference>
<dbReference type="PANTHER" id="PTHR28586">
    <property type="entry name" value="PROTEIN PAXX"/>
    <property type="match status" value="1"/>
</dbReference>
<evidence type="ECO:0000313" key="2">
    <source>
        <dbReference type="Ensembl" id="ENSPTXP00000011364.1"/>
    </source>
</evidence>
<name>A0A670YJZ5_PSETE</name>
<dbReference type="PANTHER" id="PTHR28586:SF1">
    <property type="entry name" value="PROTEIN PAXX"/>
    <property type="match status" value="1"/>
</dbReference>
<accession>A0A670YJZ5</accession>
<dbReference type="AlphaFoldDB" id="A0A670YJZ5"/>
<organism evidence="2 3">
    <name type="scientific">Pseudonaja textilis</name>
    <name type="common">Eastern brown snake</name>
    <dbReference type="NCBI Taxonomy" id="8673"/>
    <lineage>
        <taxon>Eukaryota</taxon>
        <taxon>Metazoa</taxon>
        <taxon>Chordata</taxon>
        <taxon>Craniata</taxon>
        <taxon>Vertebrata</taxon>
        <taxon>Euteleostomi</taxon>
        <taxon>Lepidosauria</taxon>
        <taxon>Squamata</taxon>
        <taxon>Bifurcata</taxon>
        <taxon>Unidentata</taxon>
        <taxon>Episquamata</taxon>
        <taxon>Toxicofera</taxon>
        <taxon>Serpentes</taxon>
        <taxon>Colubroidea</taxon>
        <taxon>Elapidae</taxon>
        <taxon>Hydrophiinae</taxon>
        <taxon>Pseudonaja</taxon>
    </lineage>
</organism>